<dbReference type="InterPro" id="IPR029068">
    <property type="entry name" value="Glyas_Bleomycin-R_OHBP_Dase"/>
</dbReference>
<dbReference type="InterPro" id="IPR041581">
    <property type="entry name" value="Glyoxalase_6"/>
</dbReference>
<name>A0A7H1QAJ0_9ACTN</name>
<dbReference type="InterPro" id="IPR052164">
    <property type="entry name" value="Anthracycline_SecMetBiosynth"/>
</dbReference>
<dbReference type="SUPFAM" id="SSF54593">
    <property type="entry name" value="Glyoxalase/Bleomycin resistance protein/Dihydroxybiphenyl dioxygenase"/>
    <property type="match status" value="2"/>
</dbReference>
<gene>
    <name evidence="3" type="ORF">HEP81_07086</name>
</gene>
<evidence type="ECO:0000256" key="1">
    <source>
        <dbReference type="SAM" id="MobiDB-lite"/>
    </source>
</evidence>
<proteinExistence type="predicted"/>
<evidence type="ECO:0000313" key="3">
    <source>
        <dbReference type="EMBL" id="QNT97320.1"/>
    </source>
</evidence>
<dbReference type="Pfam" id="PF18029">
    <property type="entry name" value="Glyoxalase_6"/>
    <property type="match status" value="1"/>
</dbReference>
<reference evidence="3 4" key="1">
    <citation type="submission" date="2020-04" db="EMBL/GenBank/DDBJ databases">
        <title>Characterization and engineering of Streptomyces griseofuscus DSM40191 as a potential heterologous host for expression of BGCs.</title>
        <authorList>
            <person name="Gren T."/>
            <person name="Whitford C.M."/>
            <person name="Mohite O.S."/>
            <person name="Joergensen T.S."/>
            <person name="Nielsen J.B."/>
            <person name="Lee S.Y."/>
            <person name="Weber T."/>
        </authorList>
    </citation>
    <scope>NUCLEOTIDE SEQUENCE [LARGE SCALE GENOMIC DNA]</scope>
    <source>
        <strain evidence="3 4">DSM 40191</strain>
    </source>
</reference>
<sequence length="288" mass="30962">MTPGPESRTLPNMNRQDPVSDGANGTGHGPRTRAVVSTHSVFGAPCWVSLTSRDLQATMDFYTAVLGWRWRGAKLGEHFRVALADGVPVAGIAAVATMWQMAVAWTPYFAVPDADVAVARARERGGTAAVGPLSFSPGRAALLADRDGATFGIWQGELVSNWEAWRRAAPTFIRLHTRNAFDSAMFYGEILDWASGKPGCCEVEYDGDEVVLRSQGDAVARIDSGAVEAAPDPSVRPHWQVHFAVADVPGCARAAEKHGGSVLKEDDTEAILRDADGAQFTVMSRRVR</sequence>
<dbReference type="KEGG" id="sgf:HEP81_07086"/>
<feature type="domain" description="VOC" evidence="2">
    <location>
        <begin position="44"/>
        <end position="156"/>
    </location>
</feature>
<feature type="region of interest" description="Disordered" evidence="1">
    <location>
        <begin position="1"/>
        <end position="32"/>
    </location>
</feature>
<dbReference type="Gene3D" id="3.10.180.10">
    <property type="entry name" value="2,3-Dihydroxybiphenyl 1,2-Dioxygenase, domain 1"/>
    <property type="match status" value="2"/>
</dbReference>
<accession>A0A7H1QAJ0</accession>
<dbReference type="CDD" id="cd07247">
    <property type="entry name" value="SgaA_N_like"/>
    <property type="match status" value="1"/>
</dbReference>
<dbReference type="PANTHER" id="PTHR33993:SF10">
    <property type="entry name" value="CONSERVED PROTEIN"/>
    <property type="match status" value="1"/>
</dbReference>
<dbReference type="InterPro" id="IPR004360">
    <property type="entry name" value="Glyas_Fos-R_dOase_dom"/>
</dbReference>
<evidence type="ECO:0000259" key="2">
    <source>
        <dbReference type="PROSITE" id="PS51819"/>
    </source>
</evidence>
<dbReference type="Proteomes" id="UP000516422">
    <property type="component" value="Chromosome"/>
</dbReference>
<dbReference type="EMBL" id="CP051006">
    <property type="protein sequence ID" value="QNT97320.1"/>
    <property type="molecule type" value="Genomic_DNA"/>
</dbReference>
<dbReference type="AlphaFoldDB" id="A0A7H1QAJ0"/>
<evidence type="ECO:0000313" key="4">
    <source>
        <dbReference type="Proteomes" id="UP000516422"/>
    </source>
</evidence>
<organism evidence="3 4">
    <name type="scientific">Streptomyces griseofuscus</name>
    <dbReference type="NCBI Taxonomy" id="146922"/>
    <lineage>
        <taxon>Bacteria</taxon>
        <taxon>Bacillati</taxon>
        <taxon>Actinomycetota</taxon>
        <taxon>Actinomycetes</taxon>
        <taxon>Kitasatosporales</taxon>
        <taxon>Streptomycetaceae</taxon>
        <taxon>Streptomyces</taxon>
    </lineage>
</organism>
<dbReference type="PANTHER" id="PTHR33993">
    <property type="entry name" value="GLYOXALASE-RELATED"/>
    <property type="match status" value="1"/>
</dbReference>
<protein>
    <submittedName>
        <fullName evidence="3">VOC family protein</fullName>
    </submittedName>
</protein>
<dbReference type="InterPro" id="IPR037523">
    <property type="entry name" value="VOC_core"/>
</dbReference>
<dbReference type="Pfam" id="PF00903">
    <property type="entry name" value="Glyoxalase"/>
    <property type="match status" value="1"/>
</dbReference>
<dbReference type="PROSITE" id="PS51819">
    <property type="entry name" value="VOC"/>
    <property type="match status" value="1"/>
</dbReference>